<dbReference type="PROSITE" id="PS00624">
    <property type="entry name" value="GMC_OXRED_2"/>
    <property type="match status" value="1"/>
</dbReference>
<proteinExistence type="inferred from homology"/>
<evidence type="ECO:0000256" key="12">
    <source>
        <dbReference type="ARBA" id="ARBA00024699"/>
    </source>
</evidence>
<comment type="catalytic activity">
    <reaction evidence="14">
        <text>pyranose + acceptor = pyranos-2,3-diulose + reduced acceptor.</text>
        <dbReference type="EC" id="1.1.99.29"/>
    </reaction>
</comment>
<keyword evidence="10" id="KW-0560">Oxidoreductase</keyword>
<dbReference type="GO" id="GO:0050660">
    <property type="term" value="F:flavin adenine dinucleotide binding"/>
    <property type="evidence" value="ECO:0007669"/>
    <property type="project" value="InterPro"/>
</dbReference>
<protein>
    <recommendedName>
        <fullName evidence="5">pyranose dehydrogenase (acceptor)</fullName>
        <ecNumber evidence="5">1.1.99.29</ecNumber>
    </recommendedName>
</protein>
<keyword evidence="7 19" id="KW-0285">Flavoprotein</keyword>
<sequence length="589" mass="64379">MPIVKLEDVVQKTFNYIVIGGGTAGLTVAARLSEDPSVSVLVLEAGQENLGDPLIDIPGQFLKTLGNPQYDWAFPVVNQKYANNTKHMWSRGKGLGGSSAMNFYAWIKPPAADVDALEKLGNPGWNWSEFEKYSKNSETFHPSPKELIDVYRYPDNANTEHRGTSGPVQVAVPYGVHTLDNLFQETMINKGLKEVKDPYSGDINGTWIASSSIDPKTWTRSFSATAYLIPNIARTNLTVLTGAYVSKVVFGQATSNEDRTVSGVEFVYDGAKHEAKVDREVILSAGAIKSPHVLELSGIGNPEILKKVGIDVEIDLPGVGENVQEHYGCSVTFELDPEVPHETIDLLRDPAYAVKAKELHALGQGIHRVGLTSFAYFPLADINVEEAANIIKKAEEEVKTEIKGGNLRPGVEEQLNLQLSILQDSTVPDCEILALPGLFSMRVKPQSGKRYTTVAAVLNHPISRGTIHMESPDPLAHPTIDPHYLESNTDLEVLVQHIKFIKSLSDTEPWKSGIACEAYPGPNCNSDEDIRDTIGGCSMLPRSKSGVVDPDLKVYGTKNLRVVDLSIIPLHIAAHTQAANIIKQKYNQG</sequence>
<feature type="binding site" evidence="18">
    <location>
        <position position="245"/>
    </location>
    <ligand>
        <name>FAD</name>
        <dbReference type="ChEBI" id="CHEBI:57692"/>
    </ligand>
</feature>
<comment type="caution">
    <text evidence="22">The sequence shown here is derived from an EMBL/GenBank/DDBJ whole genome shotgun (WGS) entry which is preliminary data.</text>
</comment>
<evidence type="ECO:0000259" key="21">
    <source>
        <dbReference type="PROSITE" id="PS00624"/>
    </source>
</evidence>
<dbReference type="InterPro" id="IPR007867">
    <property type="entry name" value="GMC_OxRtase_C"/>
</dbReference>
<organism evidence="22 23">
    <name type="scientific">Psilocybe cyanescens</name>
    <dbReference type="NCBI Taxonomy" id="93625"/>
    <lineage>
        <taxon>Eukaryota</taxon>
        <taxon>Fungi</taxon>
        <taxon>Dikarya</taxon>
        <taxon>Basidiomycota</taxon>
        <taxon>Agaricomycotina</taxon>
        <taxon>Agaricomycetes</taxon>
        <taxon>Agaricomycetidae</taxon>
        <taxon>Agaricales</taxon>
        <taxon>Agaricineae</taxon>
        <taxon>Strophariaceae</taxon>
        <taxon>Psilocybe</taxon>
    </lineage>
</organism>
<evidence type="ECO:0000256" key="14">
    <source>
        <dbReference type="ARBA" id="ARBA00034010"/>
    </source>
</evidence>
<evidence type="ECO:0000256" key="19">
    <source>
        <dbReference type="RuleBase" id="RU003968"/>
    </source>
</evidence>
<comment type="subcellular location">
    <subcellularLocation>
        <location evidence="2">Secreted</location>
    </subcellularLocation>
</comment>
<dbReference type="GO" id="GO:0005576">
    <property type="term" value="C:extracellular region"/>
    <property type="evidence" value="ECO:0007669"/>
    <property type="project" value="UniProtKB-SubCell"/>
</dbReference>
<evidence type="ECO:0000256" key="13">
    <source>
        <dbReference type="ARBA" id="ARBA00033986"/>
    </source>
</evidence>
<name>A0A409XWL3_PSICY</name>
<dbReference type="EMBL" id="NHYD01000088">
    <property type="protein sequence ID" value="PPQ95125.1"/>
    <property type="molecule type" value="Genomic_DNA"/>
</dbReference>
<dbReference type="InParanoid" id="A0A409XWL3"/>
<accession>A0A409XWL3</accession>
<evidence type="ECO:0000313" key="22">
    <source>
        <dbReference type="EMBL" id="PPQ95125.1"/>
    </source>
</evidence>
<dbReference type="InterPro" id="IPR012132">
    <property type="entry name" value="GMC_OxRdtase"/>
</dbReference>
<dbReference type="OrthoDB" id="269227at2759"/>
<evidence type="ECO:0000259" key="20">
    <source>
        <dbReference type="PROSITE" id="PS00623"/>
    </source>
</evidence>
<evidence type="ECO:0000256" key="10">
    <source>
        <dbReference type="ARBA" id="ARBA00023002"/>
    </source>
</evidence>
<gene>
    <name evidence="22" type="ORF">CVT25_011668</name>
</gene>
<evidence type="ECO:0000256" key="5">
    <source>
        <dbReference type="ARBA" id="ARBA00013177"/>
    </source>
</evidence>
<comment type="catalytic activity">
    <reaction evidence="16">
        <text>a pyranoside + acceptor = a pyranosid-3-ulose + reduced acceptor.</text>
        <dbReference type="EC" id="1.1.99.29"/>
    </reaction>
</comment>
<evidence type="ECO:0000256" key="16">
    <source>
        <dbReference type="ARBA" id="ARBA00034050"/>
    </source>
</evidence>
<evidence type="ECO:0000256" key="17">
    <source>
        <dbReference type="ARBA" id="ARBA00034059"/>
    </source>
</evidence>
<dbReference type="Proteomes" id="UP000283269">
    <property type="component" value="Unassembled WGS sequence"/>
</dbReference>
<dbReference type="PIRSF" id="PIRSF000137">
    <property type="entry name" value="Alcohol_oxidase"/>
    <property type="match status" value="1"/>
</dbReference>
<comment type="catalytic activity">
    <reaction evidence="15">
        <text>pyranose + acceptor = pyranos-3-ulose + reduced acceptor.</text>
        <dbReference type="EC" id="1.1.99.29"/>
    </reaction>
</comment>
<comment type="catalytic activity">
    <reaction evidence="13">
        <text>pyranose + acceptor = pyranos-2-ulose + reduced acceptor.</text>
        <dbReference type="EC" id="1.1.99.29"/>
    </reaction>
</comment>
<dbReference type="STRING" id="93625.A0A409XWL3"/>
<dbReference type="InterPro" id="IPR036188">
    <property type="entry name" value="FAD/NAD-bd_sf"/>
</dbReference>
<evidence type="ECO:0000256" key="2">
    <source>
        <dbReference type="ARBA" id="ARBA00004613"/>
    </source>
</evidence>
<dbReference type="PANTHER" id="PTHR11552">
    <property type="entry name" value="GLUCOSE-METHANOL-CHOLINE GMC OXIDOREDUCTASE"/>
    <property type="match status" value="1"/>
</dbReference>
<evidence type="ECO:0000256" key="6">
    <source>
        <dbReference type="ARBA" id="ARBA00022525"/>
    </source>
</evidence>
<feature type="domain" description="Glucose-methanol-choline oxidoreductase N-terminal" evidence="20">
    <location>
        <begin position="92"/>
        <end position="115"/>
    </location>
</feature>
<keyword evidence="11" id="KW-0325">Glycoprotein</keyword>
<dbReference type="PANTHER" id="PTHR11552:SF201">
    <property type="entry name" value="GLUCOSE-METHANOL-CHOLINE OXIDOREDUCTASE N-TERMINAL DOMAIN-CONTAINING PROTEIN"/>
    <property type="match status" value="1"/>
</dbReference>
<dbReference type="PROSITE" id="PS00623">
    <property type="entry name" value="GMC_OXRED_1"/>
    <property type="match status" value="1"/>
</dbReference>
<evidence type="ECO:0000313" key="23">
    <source>
        <dbReference type="Proteomes" id="UP000283269"/>
    </source>
</evidence>
<dbReference type="GO" id="GO:0033718">
    <property type="term" value="F:pyranose dehydrogenase (acceptor) activity"/>
    <property type="evidence" value="ECO:0007669"/>
    <property type="project" value="UniProtKB-EC"/>
</dbReference>
<evidence type="ECO:0000256" key="1">
    <source>
        <dbReference type="ARBA" id="ARBA00001974"/>
    </source>
</evidence>
<dbReference type="Pfam" id="PF05199">
    <property type="entry name" value="GMC_oxred_C"/>
    <property type="match status" value="1"/>
</dbReference>
<dbReference type="SUPFAM" id="SSF54373">
    <property type="entry name" value="FAD-linked reductases, C-terminal domain"/>
    <property type="match status" value="1"/>
</dbReference>
<dbReference type="EC" id="1.1.99.29" evidence="5"/>
<dbReference type="InterPro" id="IPR000172">
    <property type="entry name" value="GMC_OxRdtase_N"/>
</dbReference>
<comment type="similarity">
    <text evidence="3 19">Belongs to the GMC oxidoreductase family.</text>
</comment>
<evidence type="ECO:0000256" key="9">
    <source>
        <dbReference type="ARBA" id="ARBA00022827"/>
    </source>
</evidence>
<keyword evidence="9 18" id="KW-0274">FAD</keyword>
<evidence type="ECO:0000256" key="11">
    <source>
        <dbReference type="ARBA" id="ARBA00023180"/>
    </source>
</evidence>
<evidence type="ECO:0000256" key="3">
    <source>
        <dbReference type="ARBA" id="ARBA00010790"/>
    </source>
</evidence>
<comment type="subunit">
    <text evidence="4">Monomer.</text>
</comment>
<evidence type="ECO:0000256" key="15">
    <source>
        <dbReference type="ARBA" id="ARBA00034029"/>
    </source>
</evidence>
<dbReference type="Gene3D" id="3.30.560.10">
    <property type="entry name" value="Glucose Oxidase, domain 3"/>
    <property type="match status" value="1"/>
</dbReference>
<keyword evidence="23" id="KW-1185">Reference proteome</keyword>
<evidence type="ECO:0000256" key="8">
    <source>
        <dbReference type="ARBA" id="ARBA00022729"/>
    </source>
</evidence>
<reference evidence="22 23" key="1">
    <citation type="journal article" date="2018" name="Evol. Lett.">
        <title>Horizontal gene cluster transfer increased hallucinogenic mushroom diversity.</title>
        <authorList>
            <person name="Reynolds H.T."/>
            <person name="Vijayakumar V."/>
            <person name="Gluck-Thaler E."/>
            <person name="Korotkin H.B."/>
            <person name="Matheny P.B."/>
            <person name="Slot J.C."/>
        </authorList>
    </citation>
    <scope>NUCLEOTIDE SEQUENCE [LARGE SCALE GENOMIC DNA]</scope>
    <source>
        <strain evidence="22 23">2631</strain>
    </source>
</reference>
<dbReference type="AlphaFoldDB" id="A0A409XWL3"/>
<dbReference type="Pfam" id="PF00732">
    <property type="entry name" value="GMC_oxred_N"/>
    <property type="match status" value="1"/>
</dbReference>
<dbReference type="Gene3D" id="3.50.50.60">
    <property type="entry name" value="FAD/NAD(P)-binding domain"/>
    <property type="match status" value="1"/>
</dbReference>
<dbReference type="SUPFAM" id="SSF51905">
    <property type="entry name" value="FAD/NAD(P)-binding domain"/>
    <property type="match status" value="1"/>
</dbReference>
<comment type="catalytic activity">
    <reaction evidence="17">
        <text>a pyranoside + acceptor = a pyranosid-3,4-diulose + reduced acceptor.</text>
        <dbReference type="EC" id="1.1.99.29"/>
    </reaction>
</comment>
<keyword evidence="6" id="KW-0964">Secreted</keyword>
<evidence type="ECO:0000256" key="7">
    <source>
        <dbReference type="ARBA" id="ARBA00022630"/>
    </source>
</evidence>
<evidence type="ECO:0000256" key="18">
    <source>
        <dbReference type="PIRSR" id="PIRSR000137-2"/>
    </source>
</evidence>
<feature type="domain" description="Glucose-methanol-choline oxidoreductase N-terminal" evidence="21">
    <location>
        <begin position="286"/>
        <end position="300"/>
    </location>
</feature>
<evidence type="ECO:0000256" key="4">
    <source>
        <dbReference type="ARBA" id="ARBA00011245"/>
    </source>
</evidence>
<comment type="cofactor">
    <cofactor evidence="1 18">
        <name>FAD</name>
        <dbReference type="ChEBI" id="CHEBI:57692"/>
    </cofactor>
</comment>
<keyword evidence="8" id="KW-0732">Signal</keyword>
<comment type="function">
    <text evidence="12">Catalyzes the single-oxidation or sequential double oxidation reaction of carbohydrates primarily at carbon-2 and/or carbon-3 with the concomitant reduction of the flavin. The enzyme exhibits a broad sugar substrate specificity, oxidizing different aldopyranoses to the corresponding C-1, C-2, C-3 or C-1,2, C-2,3 and C-3,4 (di)dehydro sugars with substrate-specific regioselectivity. Accepts only a narrow range of electron acceptors such as substituted benzoquinones and complexed metal ions and reacts extremely slowly with O(2) as acceptor. May play a role in the natural recycling of plant matter by oxidizing all major monosaccharides in lignocellulose and by reducing quinone compounds or reactive radical species generated during lignin depolymerization.</text>
</comment>